<proteinExistence type="inferred from homology"/>
<keyword evidence="5" id="KW-1185">Reference proteome</keyword>
<organism evidence="4 5">
    <name type="scientific">Dillenia turbinata</name>
    <dbReference type="NCBI Taxonomy" id="194707"/>
    <lineage>
        <taxon>Eukaryota</taxon>
        <taxon>Viridiplantae</taxon>
        <taxon>Streptophyta</taxon>
        <taxon>Embryophyta</taxon>
        <taxon>Tracheophyta</taxon>
        <taxon>Spermatophyta</taxon>
        <taxon>Magnoliopsida</taxon>
        <taxon>eudicotyledons</taxon>
        <taxon>Gunneridae</taxon>
        <taxon>Pentapetalae</taxon>
        <taxon>Dilleniales</taxon>
        <taxon>Dilleniaceae</taxon>
        <taxon>Dillenia</taxon>
    </lineage>
</organism>
<name>A0AAN8ZQA3_9MAGN</name>
<comment type="similarity">
    <text evidence="1">Belongs to the PPR family. P subfamily.</text>
</comment>
<dbReference type="Gene3D" id="1.25.40.10">
    <property type="entry name" value="Tetratricopeptide repeat domain"/>
    <property type="match status" value="1"/>
</dbReference>
<evidence type="ECO:0000256" key="3">
    <source>
        <dbReference type="PROSITE-ProRule" id="PRU00708"/>
    </source>
</evidence>
<dbReference type="PANTHER" id="PTHR47936">
    <property type="entry name" value="PPR_LONG DOMAIN-CONTAINING PROTEIN"/>
    <property type="match status" value="1"/>
</dbReference>
<dbReference type="Pfam" id="PF13041">
    <property type="entry name" value="PPR_2"/>
    <property type="match status" value="1"/>
</dbReference>
<dbReference type="Proteomes" id="UP001370490">
    <property type="component" value="Unassembled WGS sequence"/>
</dbReference>
<dbReference type="PANTHER" id="PTHR47936:SF1">
    <property type="entry name" value="PENTATRICOPEPTIDE REPEAT-CONTAINING PROTEIN GUN1, CHLOROPLASTIC"/>
    <property type="match status" value="1"/>
</dbReference>
<reference evidence="4 5" key="1">
    <citation type="submission" date="2023-12" db="EMBL/GenBank/DDBJ databases">
        <title>A high-quality genome assembly for Dillenia turbinata (Dilleniales).</title>
        <authorList>
            <person name="Chanderbali A."/>
        </authorList>
    </citation>
    <scope>NUCLEOTIDE SEQUENCE [LARGE SCALE GENOMIC DNA]</scope>
    <source>
        <strain evidence="4">LSX21</strain>
        <tissue evidence="4">Leaf</tissue>
    </source>
</reference>
<dbReference type="PROSITE" id="PS51375">
    <property type="entry name" value="PPR"/>
    <property type="match status" value="1"/>
</dbReference>
<comment type="caution">
    <text evidence="4">The sequence shown here is derived from an EMBL/GenBank/DDBJ whole genome shotgun (WGS) entry which is preliminary data.</text>
</comment>
<protein>
    <submittedName>
        <fullName evidence="4">Pentatricopeptide repeat</fullName>
    </submittedName>
</protein>
<dbReference type="NCBIfam" id="TIGR00756">
    <property type="entry name" value="PPR"/>
    <property type="match status" value="1"/>
</dbReference>
<gene>
    <name evidence="4" type="ORF">RJ641_028175</name>
</gene>
<sequence>MSTLKVFKTLRRVFSVNPTLAPNQRIAKNICTILKYSDLKSLKSKNLLSDLNSEVIHLVLSNPYLKIQSCLYFFKFLQRNLTFCSYKPDLQAYVILKVKSKKVCRSKNYVEFCCCYDNLGFPVSVIADLVDEYDYEKMISPKLLDTLFRVSADDELFNEALEFFHYMKNNGVELEERSCMVFLRALKRANNMVDSGVQITAMSVVVDVLCKIGEIRKARKLIDGMGGRGVKPNVFTYSSWLDACIRKHDMTGK</sequence>
<evidence type="ECO:0000256" key="1">
    <source>
        <dbReference type="ARBA" id="ARBA00007626"/>
    </source>
</evidence>
<accession>A0AAN8ZQA3</accession>
<keyword evidence="2" id="KW-0677">Repeat</keyword>
<evidence type="ECO:0000313" key="5">
    <source>
        <dbReference type="Proteomes" id="UP001370490"/>
    </source>
</evidence>
<evidence type="ECO:0000313" key="4">
    <source>
        <dbReference type="EMBL" id="KAK6942798.1"/>
    </source>
</evidence>
<dbReference type="AlphaFoldDB" id="A0AAN8ZQA3"/>
<dbReference type="EMBL" id="JBAMMX010000004">
    <property type="protein sequence ID" value="KAK6942798.1"/>
    <property type="molecule type" value="Genomic_DNA"/>
</dbReference>
<evidence type="ECO:0000256" key="2">
    <source>
        <dbReference type="ARBA" id="ARBA00022737"/>
    </source>
</evidence>
<dbReference type="InterPro" id="IPR011990">
    <property type="entry name" value="TPR-like_helical_dom_sf"/>
</dbReference>
<dbReference type="Pfam" id="PF01535">
    <property type="entry name" value="PPR"/>
    <property type="match status" value="1"/>
</dbReference>
<feature type="repeat" description="PPR" evidence="3">
    <location>
        <begin position="198"/>
        <end position="232"/>
    </location>
</feature>
<dbReference type="InterPro" id="IPR002885">
    <property type="entry name" value="PPR_rpt"/>
</dbReference>